<comment type="similarity">
    <text evidence="2 10">Belongs to the ketopantoate reductase family.</text>
</comment>
<evidence type="ECO:0000256" key="8">
    <source>
        <dbReference type="ARBA" id="ARBA00032024"/>
    </source>
</evidence>
<dbReference type="Gene3D" id="3.40.50.720">
    <property type="entry name" value="NAD(P)-binding Rossmann-like Domain"/>
    <property type="match status" value="1"/>
</dbReference>
<dbReference type="InterPro" id="IPR013752">
    <property type="entry name" value="KPA_reductase"/>
</dbReference>
<evidence type="ECO:0000259" key="12">
    <source>
        <dbReference type="Pfam" id="PF08546"/>
    </source>
</evidence>
<dbReference type="Gene3D" id="1.10.1040.10">
    <property type="entry name" value="N-(1-d-carboxylethyl)-l-norvaline Dehydrogenase, domain 2"/>
    <property type="match status" value="1"/>
</dbReference>
<dbReference type="InterPro" id="IPR013332">
    <property type="entry name" value="KPR_N"/>
</dbReference>
<dbReference type="InterPro" id="IPR008927">
    <property type="entry name" value="6-PGluconate_DH-like_C_sf"/>
</dbReference>
<dbReference type="GO" id="GO:0005737">
    <property type="term" value="C:cytoplasm"/>
    <property type="evidence" value="ECO:0007669"/>
    <property type="project" value="TreeGrafter"/>
</dbReference>
<proteinExistence type="inferred from homology"/>
<evidence type="ECO:0000256" key="9">
    <source>
        <dbReference type="ARBA" id="ARBA00048793"/>
    </source>
</evidence>
<dbReference type="Proteomes" id="UP000220034">
    <property type="component" value="Unassembled WGS sequence"/>
</dbReference>
<dbReference type="EMBL" id="OCTN01000003">
    <property type="protein sequence ID" value="SOH94289.1"/>
    <property type="molecule type" value="Genomic_DNA"/>
</dbReference>
<evidence type="ECO:0000313" key="14">
    <source>
        <dbReference type="Proteomes" id="UP000220034"/>
    </source>
</evidence>
<accession>A0A2C9CV48</accession>
<dbReference type="InterPro" id="IPR003710">
    <property type="entry name" value="ApbA"/>
</dbReference>
<evidence type="ECO:0000256" key="3">
    <source>
        <dbReference type="ARBA" id="ARBA00013014"/>
    </source>
</evidence>
<dbReference type="EC" id="1.1.1.169" evidence="3 10"/>
<organism evidence="13 14">
    <name type="scientific">Pontivivens marinum</name>
    <dbReference type="NCBI Taxonomy" id="1690039"/>
    <lineage>
        <taxon>Bacteria</taxon>
        <taxon>Pseudomonadati</taxon>
        <taxon>Pseudomonadota</taxon>
        <taxon>Alphaproteobacteria</taxon>
        <taxon>Rhodobacterales</taxon>
        <taxon>Paracoccaceae</taxon>
        <taxon>Pontivivens</taxon>
    </lineage>
</organism>
<comment type="pathway">
    <text evidence="1 10">Cofactor biosynthesis; (R)-pantothenate biosynthesis; (R)-pantoate from 3-methyl-2-oxobutanoate: step 2/2.</text>
</comment>
<evidence type="ECO:0000259" key="11">
    <source>
        <dbReference type="Pfam" id="PF02558"/>
    </source>
</evidence>
<dbReference type="NCBIfam" id="TIGR00745">
    <property type="entry name" value="apbA_panE"/>
    <property type="match status" value="1"/>
</dbReference>
<evidence type="ECO:0000256" key="2">
    <source>
        <dbReference type="ARBA" id="ARBA00007870"/>
    </source>
</evidence>
<feature type="domain" description="Ketopantoate reductase C-terminal" evidence="12">
    <location>
        <begin position="168"/>
        <end position="307"/>
    </location>
</feature>
<dbReference type="PANTHER" id="PTHR43765">
    <property type="entry name" value="2-DEHYDROPANTOATE 2-REDUCTASE-RELATED"/>
    <property type="match status" value="1"/>
</dbReference>
<dbReference type="InterPro" id="IPR050838">
    <property type="entry name" value="Ketopantoate_reductase"/>
</dbReference>
<evidence type="ECO:0000256" key="6">
    <source>
        <dbReference type="ARBA" id="ARBA00022857"/>
    </source>
</evidence>
<dbReference type="SUPFAM" id="SSF48179">
    <property type="entry name" value="6-phosphogluconate dehydrogenase C-terminal domain-like"/>
    <property type="match status" value="1"/>
</dbReference>
<dbReference type="GO" id="GO:0050661">
    <property type="term" value="F:NADP binding"/>
    <property type="evidence" value="ECO:0007669"/>
    <property type="project" value="TreeGrafter"/>
</dbReference>
<sequence length="329" mass="35486">MQITVIGAGAIGGFFAGLWAQAGLNVTLLGRARQAAEYANGITVSDAQGWQGHGQPRFTSDPAALAHADLIVLTVKCTATLNAAADIAAHARAGTVVLSLQNGVSNATDLAAALPDFTVLPGMVGFNVVPTGPASWQKVVSGHVKAQRHPILDQLAAIDIAPVEQVADMERIAWGKLLLNLNNAINALSNVPLREELWQWHYRRVFAAAQRETLRVLKQANIKPAKVGAMSPTLMPLFLSLPDFIFRPIANRLMQISPTARTSMCEDFAQGKPSEIDFLNGEVTDLANRYGIAAPVNHRIVELVRDAENGGRREWSGRDLTRAVLSRRK</sequence>
<dbReference type="PANTHER" id="PTHR43765:SF2">
    <property type="entry name" value="2-DEHYDROPANTOATE 2-REDUCTASE"/>
    <property type="match status" value="1"/>
</dbReference>
<dbReference type="GO" id="GO:0008677">
    <property type="term" value="F:2-dehydropantoate 2-reductase activity"/>
    <property type="evidence" value="ECO:0007669"/>
    <property type="project" value="UniProtKB-EC"/>
</dbReference>
<name>A0A2C9CV48_9RHOB</name>
<evidence type="ECO:0000313" key="13">
    <source>
        <dbReference type="EMBL" id="SOH94289.1"/>
    </source>
</evidence>
<keyword evidence="5 10" id="KW-0566">Pantothenate biosynthesis</keyword>
<dbReference type="GO" id="GO:0015940">
    <property type="term" value="P:pantothenate biosynthetic process"/>
    <property type="evidence" value="ECO:0007669"/>
    <property type="project" value="UniProtKB-UniPathway"/>
</dbReference>
<dbReference type="Pfam" id="PF08546">
    <property type="entry name" value="ApbA_C"/>
    <property type="match status" value="1"/>
</dbReference>
<evidence type="ECO:0000256" key="7">
    <source>
        <dbReference type="ARBA" id="ARBA00023002"/>
    </source>
</evidence>
<dbReference type="RefSeq" id="WP_097929828.1">
    <property type="nucleotide sequence ID" value="NZ_OCTN01000003.1"/>
</dbReference>
<comment type="catalytic activity">
    <reaction evidence="9 10">
        <text>(R)-pantoate + NADP(+) = 2-dehydropantoate + NADPH + H(+)</text>
        <dbReference type="Rhea" id="RHEA:16233"/>
        <dbReference type="ChEBI" id="CHEBI:11561"/>
        <dbReference type="ChEBI" id="CHEBI:15378"/>
        <dbReference type="ChEBI" id="CHEBI:15980"/>
        <dbReference type="ChEBI" id="CHEBI:57783"/>
        <dbReference type="ChEBI" id="CHEBI:58349"/>
        <dbReference type="EC" id="1.1.1.169"/>
    </reaction>
</comment>
<dbReference type="SUPFAM" id="SSF51735">
    <property type="entry name" value="NAD(P)-binding Rossmann-fold domains"/>
    <property type="match status" value="1"/>
</dbReference>
<reference evidence="14" key="1">
    <citation type="submission" date="2017-09" db="EMBL/GenBank/DDBJ databases">
        <authorList>
            <person name="Varghese N."/>
            <person name="Submissions S."/>
        </authorList>
    </citation>
    <scope>NUCLEOTIDE SEQUENCE [LARGE SCALE GENOMIC DNA]</scope>
    <source>
        <strain evidence="14">C7</strain>
    </source>
</reference>
<evidence type="ECO:0000256" key="4">
    <source>
        <dbReference type="ARBA" id="ARBA00019465"/>
    </source>
</evidence>
<protein>
    <recommendedName>
        <fullName evidence="4 10">2-dehydropantoate 2-reductase</fullName>
        <ecNumber evidence="3 10">1.1.1.169</ecNumber>
    </recommendedName>
    <alternativeName>
        <fullName evidence="8 10">Ketopantoate reductase</fullName>
    </alternativeName>
</protein>
<evidence type="ECO:0000256" key="1">
    <source>
        <dbReference type="ARBA" id="ARBA00004994"/>
    </source>
</evidence>
<dbReference type="AlphaFoldDB" id="A0A2C9CV48"/>
<feature type="domain" description="Ketopantoate reductase N-terminal" evidence="11">
    <location>
        <begin position="3"/>
        <end position="143"/>
    </location>
</feature>
<dbReference type="InterPro" id="IPR036291">
    <property type="entry name" value="NAD(P)-bd_dom_sf"/>
</dbReference>
<keyword evidence="14" id="KW-1185">Reference proteome</keyword>
<keyword evidence="7 10" id="KW-0560">Oxidoreductase</keyword>
<evidence type="ECO:0000256" key="5">
    <source>
        <dbReference type="ARBA" id="ARBA00022655"/>
    </source>
</evidence>
<comment type="function">
    <text evidence="10">Catalyzes the NADPH-dependent reduction of ketopantoate into pantoic acid.</text>
</comment>
<keyword evidence="6 10" id="KW-0521">NADP</keyword>
<dbReference type="OrthoDB" id="9796561at2"/>
<gene>
    <name evidence="13" type="ORF">SAMN06273572_103323</name>
</gene>
<dbReference type="InterPro" id="IPR013328">
    <property type="entry name" value="6PGD_dom2"/>
</dbReference>
<evidence type="ECO:0000256" key="10">
    <source>
        <dbReference type="RuleBase" id="RU362068"/>
    </source>
</evidence>
<dbReference type="Pfam" id="PF02558">
    <property type="entry name" value="ApbA"/>
    <property type="match status" value="1"/>
</dbReference>
<dbReference type="UniPathway" id="UPA00028">
    <property type="reaction ID" value="UER00004"/>
</dbReference>